<dbReference type="Proteomes" id="UP000275846">
    <property type="component" value="Unassembled WGS sequence"/>
</dbReference>
<dbReference type="OrthoDB" id="10591599at2759"/>
<evidence type="ECO:0000313" key="4">
    <source>
        <dbReference type="WBParaSite" id="SSLN_0000950401-mRNA-1"/>
    </source>
</evidence>
<protein>
    <submittedName>
        <fullName evidence="2 4">Uncharacterized protein</fullName>
    </submittedName>
</protein>
<proteinExistence type="predicted"/>
<dbReference type="WBParaSite" id="SSLN_0000950401-mRNA-1">
    <property type="protein sequence ID" value="SSLN_0000950401-mRNA-1"/>
    <property type="gene ID" value="SSLN_0000950401"/>
</dbReference>
<feature type="region of interest" description="Disordered" evidence="1">
    <location>
        <begin position="63"/>
        <end position="130"/>
    </location>
</feature>
<evidence type="ECO:0000313" key="2">
    <source>
        <dbReference type="EMBL" id="VDL95540.1"/>
    </source>
</evidence>
<name>A0A183SY57_SCHSO</name>
<evidence type="ECO:0000313" key="3">
    <source>
        <dbReference type="Proteomes" id="UP000275846"/>
    </source>
</evidence>
<accession>A0A183SY57</accession>
<organism evidence="4">
    <name type="scientific">Schistocephalus solidus</name>
    <name type="common">Tapeworm</name>
    <dbReference type="NCBI Taxonomy" id="70667"/>
    <lineage>
        <taxon>Eukaryota</taxon>
        <taxon>Metazoa</taxon>
        <taxon>Spiralia</taxon>
        <taxon>Lophotrochozoa</taxon>
        <taxon>Platyhelminthes</taxon>
        <taxon>Cestoda</taxon>
        <taxon>Eucestoda</taxon>
        <taxon>Diphyllobothriidea</taxon>
        <taxon>Diphyllobothriidae</taxon>
        <taxon>Schistocephalus</taxon>
    </lineage>
</organism>
<dbReference type="EMBL" id="UYSU01035069">
    <property type="protein sequence ID" value="VDL95540.1"/>
    <property type="molecule type" value="Genomic_DNA"/>
</dbReference>
<sequence>MVADVVFIVVKRDLVLTACASEEFEGSELDDSRCQRRDRGHQQGVQVLLEIVLRRIRACHQGSVGADDGGKRVSPKRQTEAHQAILDPRGKQGRRPTMPFRMAKVTPAPRHSALGQPLQKKVWSAPTSSS</sequence>
<keyword evidence="3" id="KW-1185">Reference proteome</keyword>
<gene>
    <name evidence="2" type="ORF">SSLN_LOCUS9155</name>
</gene>
<reference evidence="2 3" key="2">
    <citation type="submission" date="2018-11" db="EMBL/GenBank/DDBJ databases">
        <authorList>
            <consortium name="Pathogen Informatics"/>
        </authorList>
    </citation>
    <scope>NUCLEOTIDE SEQUENCE [LARGE SCALE GENOMIC DNA]</scope>
    <source>
        <strain evidence="2 3">NST_G2</strain>
    </source>
</reference>
<reference evidence="4" key="1">
    <citation type="submission" date="2016-06" db="UniProtKB">
        <authorList>
            <consortium name="WormBaseParasite"/>
        </authorList>
    </citation>
    <scope>IDENTIFICATION</scope>
</reference>
<dbReference type="AlphaFoldDB" id="A0A183SY57"/>
<evidence type="ECO:0000256" key="1">
    <source>
        <dbReference type="SAM" id="MobiDB-lite"/>
    </source>
</evidence>